<accession>A0A0P6VR49</accession>
<organism evidence="3 4">
    <name type="scientific">Prosthecodimorpha hirschii</name>
    <dbReference type="NCBI Taxonomy" id="665126"/>
    <lineage>
        <taxon>Bacteria</taxon>
        <taxon>Pseudomonadati</taxon>
        <taxon>Pseudomonadota</taxon>
        <taxon>Alphaproteobacteria</taxon>
        <taxon>Hyphomicrobiales</taxon>
        <taxon>Ancalomicrobiaceae</taxon>
        <taxon>Prosthecodimorpha</taxon>
    </lineage>
</organism>
<evidence type="ECO:0000259" key="2">
    <source>
        <dbReference type="Pfam" id="PF03795"/>
    </source>
</evidence>
<reference evidence="3 4" key="1">
    <citation type="submission" date="2015-09" db="EMBL/GenBank/DDBJ databases">
        <authorList>
            <person name="Jackson K.R."/>
            <person name="Lunt B.L."/>
            <person name="Fisher J.N.B."/>
            <person name="Gardner A.V."/>
            <person name="Bailey M.E."/>
            <person name="Deus L.M."/>
            <person name="Earl A.S."/>
            <person name="Gibby P.D."/>
            <person name="Hartmann K.A."/>
            <person name="Liu J.E."/>
            <person name="Manci A.M."/>
            <person name="Nielsen D.A."/>
            <person name="Solomon M.B."/>
            <person name="Breakwell D.P."/>
            <person name="Burnett S.H."/>
            <person name="Grose J.H."/>
        </authorList>
    </citation>
    <scope>NUCLEOTIDE SEQUENCE [LARGE SCALE GENOMIC DNA]</scope>
    <source>
        <strain evidence="3 4">16</strain>
    </source>
</reference>
<sequence>MLFLAICRDKPGHLQLRLDTRDTHVAWLKGLGATLKLAGPFLDDAAETMSGSLVVVEAADLGAAKALFAEDPYAKAGLFESVEVKPWRWTFGNPAA</sequence>
<gene>
    <name evidence="3" type="ORF">ABB55_16815</name>
</gene>
<reference evidence="3 4" key="2">
    <citation type="submission" date="2015-10" db="EMBL/GenBank/DDBJ databases">
        <title>Draft Genome Sequence of Prosthecomicrobium hirschii ATCC 27832.</title>
        <authorList>
            <person name="Daniel J."/>
            <person name="Givan S.A."/>
            <person name="Brun Y.V."/>
            <person name="Brown P.J."/>
        </authorList>
    </citation>
    <scope>NUCLEOTIDE SEQUENCE [LARGE SCALE GENOMIC DNA]</scope>
    <source>
        <strain evidence="3 4">16</strain>
    </source>
</reference>
<dbReference type="InterPro" id="IPR011008">
    <property type="entry name" value="Dimeric_a/b-barrel"/>
</dbReference>
<evidence type="ECO:0000313" key="4">
    <source>
        <dbReference type="Proteomes" id="UP000048984"/>
    </source>
</evidence>
<proteinExistence type="inferred from homology"/>
<dbReference type="AlphaFoldDB" id="A0A0P6VR49"/>
<evidence type="ECO:0000313" key="3">
    <source>
        <dbReference type="EMBL" id="KPL53670.1"/>
    </source>
</evidence>
<dbReference type="PANTHER" id="PTHR33606:SF3">
    <property type="entry name" value="PROTEIN YCII"/>
    <property type="match status" value="1"/>
</dbReference>
<dbReference type="InterPro" id="IPR005545">
    <property type="entry name" value="YCII"/>
</dbReference>
<dbReference type="PANTHER" id="PTHR33606">
    <property type="entry name" value="PROTEIN YCII"/>
    <property type="match status" value="1"/>
</dbReference>
<comment type="similarity">
    <text evidence="1">Belongs to the YciI family.</text>
</comment>
<dbReference type="InterPro" id="IPR051807">
    <property type="entry name" value="Sec-metab_biosynth-assoc"/>
</dbReference>
<dbReference type="RefSeq" id="WP_054359834.1">
    <property type="nucleotide sequence ID" value="NZ_JAPCYQ010000001.1"/>
</dbReference>
<dbReference type="SUPFAM" id="SSF54909">
    <property type="entry name" value="Dimeric alpha+beta barrel"/>
    <property type="match status" value="1"/>
</dbReference>
<keyword evidence="4" id="KW-1185">Reference proteome</keyword>
<feature type="domain" description="YCII-related" evidence="2">
    <location>
        <begin position="1"/>
        <end position="88"/>
    </location>
</feature>
<protein>
    <recommendedName>
        <fullName evidence="2">YCII-related domain-containing protein</fullName>
    </recommendedName>
</protein>
<evidence type="ECO:0000256" key="1">
    <source>
        <dbReference type="ARBA" id="ARBA00007689"/>
    </source>
</evidence>
<comment type="caution">
    <text evidence="3">The sequence shown here is derived from an EMBL/GenBank/DDBJ whole genome shotgun (WGS) entry which is preliminary data.</text>
</comment>
<dbReference type="Gene3D" id="3.30.70.1060">
    <property type="entry name" value="Dimeric alpha+beta barrel"/>
    <property type="match status" value="1"/>
</dbReference>
<name>A0A0P6VR49_9HYPH</name>
<dbReference type="EMBL" id="LJYW01000001">
    <property type="protein sequence ID" value="KPL53670.1"/>
    <property type="molecule type" value="Genomic_DNA"/>
</dbReference>
<dbReference type="Pfam" id="PF03795">
    <property type="entry name" value="YCII"/>
    <property type="match status" value="1"/>
</dbReference>
<dbReference type="STRING" id="665126.ABB55_16815"/>
<dbReference type="Proteomes" id="UP000048984">
    <property type="component" value="Unassembled WGS sequence"/>
</dbReference>